<dbReference type="EMBL" id="HBUF01188730">
    <property type="protein sequence ID" value="CAG6657535.1"/>
    <property type="molecule type" value="Transcribed_RNA"/>
</dbReference>
<dbReference type="EMBL" id="HBUF01132720">
    <property type="protein sequence ID" value="CAG6644570.1"/>
    <property type="molecule type" value="Transcribed_RNA"/>
</dbReference>
<dbReference type="EMBL" id="HBUF01655830">
    <property type="protein sequence ID" value="CAG6787756.1"/>
    <property type="molecule type" value="Transcribed_RNA"/>
</dbReference>
<dbReference type="SUPFAM" id="SSF52113">
    <property type="entry name" value="BRCT domain"/>
    <property type="match status" value="2"/>
</dbReference>
<reference evidence="3" key="1">
    <citation type="submission" date="2021-05" db="EMBL/GenBank/DDBJ databases">
        <authorList>
            <person name="Alioto T."/>
            <person name="Alioto T."/>
            <person name="Gomez Garrido J."/>
        </authorList>
    </citation>
    <scope>NUCLEOTIDE SEQUENCE</scope>
</reference>
<dbReference type="InterPro" id="IPR036420">
    <property type="entry name" value="BRCT_dom_sf"/>
</dbReference>
<proteinExistence type="predicted"/>
<evidence type="ECO:0000313" key="3">
    <source>
        <dbReference type="EMBL" id="CAG6657535.1"/>
    </source>
</evidence>
<protein>
    <submittedName>
        <fullName evidence="3">PAX-interacting protein 1</fullName>
    </submittedName>
</protein>
<dbReference type="GO" id="GO:0006270">
    <property type="term" value="P:DNA replication initiation"/>
    <property type="evidence" value="ECO:0007669"/>
    <property type="project" value="TreeGrafter"/>
</dbReference>
<dbReference type="GO" id="GO:0033314">
    <property type="term" value="P:mitotic DNA replication checkpoint signaling"/>
    <property type="evidence" value="ECO:0007669"/>
    <property type="project" value="TreeGrafter"/>
</dbReference>
<dbReference type="PROSITE" id="PS50172">
    <property type="entry name" value="BRCT"/>
    <property type="match status" value="2"/>
</dbReference>
<dbReference type="SMART" id="SM00292">
    <property type="entry name" value="BRCT"/>
    <property type="match status" value="2"/>
</dbReference>
<evidence type="ECO:0000256" key="1">
    <source>
        <dbReference type="ARBA" id="ARBA00022737"/>
    </source>
</evidence>
<dbReference type="PANTHER" id="PTHR13561">
    <property type="entry name" value="DNA REPLICATION REGULATOR DPB11-RELATED"/>
    <property type="match status" value="1"/>
</dbReference>
<organism evidence="3">
    <name type="scientific">Cacopsylla melanoneura</name>
    <dbReference type="NCBI Taxonomy" id="428564"/>
    <lineage>
        <taxon>Eukaryota</taxon>
        <taxon>Metazoa</taxon>
        <taxon>Ecdysozoa</taxon>
        <taxon>Arthropoda</taxon>
        <taxon>Hexapoda</taxon>
        <taxon>Insecta</taxon>
        <taxon>Pterygota</taxon>
        <taxon>Neoptera</taxon>
        <taxon>Paraneoptera</taxon>
        <taxon>Hemiptera</taxon>
        <taxon>Sternorrhyncha</taxon>
        <taxon>Psylloidea</taxon>
        <taxon>Psyllidae</taxon>
        <taxon>Psyllinae</taxon>
        <taxon>Cacopsylla</taxon>
    </lineage>
</organism>
<evidence type="ECO:0000259" key="2">
    <source>
        <dbReference type="PROSITE" id="PS50172"/>
    </source>
</evidence>
<dbReference type="Pfam" id="PF12738">
    <property type="entry name" value="PTCB-BRCT"/>
    <property type="match status" value="1"/>
</dbReference>
<dbReference type="PANTHER" id="PTHR13561:SF20">
    <property type="entry name" value="DNA TOPOISOMERASE 2-BINDING PROTEIN 1"/>
    <property type="match status" value="1"/>
</dbReference>
<accession>A0A8D8RUH8</accession>
<feature type="domain" description="BRCT" evidence="2">
    <location>
        <begin position="13"/>
        <end position="100"/>
    </location>
</feature>
<dbReference type="GO" id="GO:0007095">
    <property type="term" value="P:mitotic G2 DNA damage checkpoint signaling"/>
    <property type="evidence" value="ECO:0007669"/>
    <property type="project" value="TreeGrafter"/>
</dbReference>
<keyword evidence="1" id="KW-0677">Repeat</keyword>
<feature type="domain" description="BRCT" evidence="2">
    <location>
        <begin position="100"/>
        <end position="191"/>
    </location>
</feature>
<dbReference type="EMBL" id="HBUF01357691">
    <property type="protein sequence ID" value="CAG6718634.1"/>
    <property type="molecule type" value="Transcribed_RNA"/>
</dbReference>
<name>A0A8D8RUH8_9HEMI</name>
<dbReference type="Gene3D" id="3.40.50.10190">
    <property type="entry name" value="BRCT domain"/>
    <property type="match status" value="2"/>
</dbReference>
<dbReference type="AlphaFoldDB" id="A0A8D8RUH8"/>
<sequence length="319" mass="35643">MTTEETNSTELDDEKAIFKGLKFFLSGRLTNLQEETLVKHGGEKIEYFSDYVKICIVGEDPLETDLTDAKEIYEVPAVRQDWVSCSLHMKKQLDPKPFEIDNILLKDIVLHCSGLSEEDMFTVLSVLFINGGAFEKDLNSEKVTHLICNVASGPKYEYVLENRANIHLITPDWLMFSVERKQLQPEVEFHPRLLILPKPPPSSPKPHQDLGDLSSITGFDDVGLPAEGQAPLGSGPEHPNLQQLKQRFPWMSPSSPSHSPIHSQVSGAISSANITSLSVWCYIICSPSRNCDLIVFHHVAVAIHLIPSSADQYDVIRAE</sequence>
<dbReference type="EMBL" id="HBUF01655828">
    <property type="protein sequence ID" value="CAG6787752.1"/>
    <property type="molecule type" value="Transcribed_RNA"/>
</dbReference>
<dbReference type="EMBL" id="HBUF01357690">
    <property type="protein sequence ID" value="CAG6718632.1"/>
    <property type="molecule type" value="Transcribed_RNA"/>
</dbReference>
<dbReference type="InterPro" id="IPR001357">
    <property type="entry name" value="BRCT_dom"/>
</dbReference>
<dbReference type="EMBL" id="HBUF01655829">
    <property type="protein sequence ID" value="CAG6787754.1"/>
    <property type="molecule type" value="Transcribed_RNA"/>
</dbReference>